<reference evidence="1" key="1">
    <citation type="submission" date="2020-07" db="EMBL/GenBank/DDBJ databases">
        <title>Genome sequence and genetic diversity analysis of an under-domesticated orphan crop, white fonio (Digitaria exilis).</title>
        <authorList>
            <person name="Bennetzen J.L."/>
            <person name="Chen S."/>
            <person name="Ma X."/>
            <person name="Wang X."/>
            <person name="Yssel A.E.J."/>
            <person name="Chaluvadi S.R."/>
            <person name="Johnson M."/>
            <person name="Gangashetty P."/>
            <person name="Hamidou F."/>
            <person name="Sanogo M.D."/>
            <person name="Zwaenepoel A."/>
            <person name="Wallace J."/>
            <person name="Van De Peer Y."/>
            <person name="Van Deynze A."/>
        </authorList>
    </citation>
    <scope>NUCLEOTIDE SEQUENCE</scope>
    <source>
        <tissue evidence="1">Leaves</tissue>
    </source>
</reference>
<accession>A0A835FD36</accession>
<dbReference type="AlphaFoldDB" id="A0A835FD36"/>
<gene>
    <name evidence="1" type="ORF">HU200_013405</name>
</gene>
<protein>
    <submittedName>
        <fullName evidence="1">Uncharacterized protein</fullName>
    </submittedName>
</protein>
<dbReference type="Proteomes" id="UP000636709">
    <property type="component" value="Unassembled WGS sequence"/>
</dbReference>
<dbReference type="OrthoDB" id="1366754at2759"/>
<evidence type="ECO:0000313" key="2">
    <source>
        <dbReference type="Proteomes" id="UP000636709"/>
    </source>
</evidence>
<dbReference type="EMBL" id="JACEFO010001219">
    <property type="protein sequence ID" value="KAF8746329.1"/>
    <property type="molecule type" value="Genomic_DNA"/>
</dbReference>
<sequence>MEVGRCGAGAGAGFDLTSDFRLRFAKASEGRRLVELGGETRDVPAPGGAGAMLRGVPRDVGVTRATASASAPTCSSSTRYARCIRIPFPCPAPGDASRAGTSHLPCFVRLRVFDGADGMPLQRQDSVLSFSFAKNWSVSQPIPVLRLKLNHHHQNSSRSDTSSLFLCVGAQIRFLLPHSAAVSSLRGTPPTA</sequence>
<name>A0A835FD36_9POAL</name>
<proteinExistence type="predicted"/>
<keyword evidence="2" id="KW-1185">Reference proteome</keyword>
<evidence type="ECO:0000313" key="1">
    <source>
        <dbReference type="EMBL" id="KAF8746329.1"/>
    </source>
</evidence>
<comment type="caution">
    <text evidence="1">The sequence shown here is derived from an EMBL/GenBank/DDBJ whole genome shotgun (WGS) entry which is preliminary data.</text>
</comment>
<organism evidence="1 2">
    <name type="scientific">Digitaria exilis</name>
    <dbReference type="NCBI Taxonomy" id="1010633"/>
    <lineage>
        <taxon>Eukaryota</taxon>
        <taxon>Viridiplantae</taxon>
        <taxon>Streptophyta</taxon>
        <taxon>Embryophyta</taxon>
        <taxon>Tracheophyta</taxon>
        <taxon>Spermatophyta</taxon>
        <taxon>Magnoliopsida</taxon>
        <taxon>Liliopsida</taxon>
        <taxon>Poales</taxon>
        <taxon>Poaceae</taxon>
        <taxon>PACMAD clade</taxon>
        <taxon>Panicoideae</taxon>
        <taxon>Panicodae</taxon>
        <taxon>Paniceae</taxon>
        <taxon>Anthephorinae</taxon>
        <taxon>Digitaria</taxon>
    </lineage>
</organism>